<dbReference type="KEGG" id="ncu:F0U83_09860"/>
<dbReference type="InterPro" id="IPR041492">
    <property type="entry name" value="HAD_2"/>
</dbReference>
<gene>
    <name evidence="1" type="ORF">F0U83_09860</name>
</gene>
<dbReference type="Pfam" id="PF13419">
    <property type="entry name" value="HAD_2"/>
    <property type="match status" value="1"/>
</dbReference>
<dbReference type="InterPro" id="IPR006439">
    <property type="entry name" value="HAD-SF_hydro_IA"/>
</dbReference>
<evidence type="ECO:0000313" key="1">
    <source>
        <dbReference type="EMBL" id="QEQ97005.1"/>
    </source>
</evidence>
<dbReference type="NCBIfam" id="TIGR01549">
    <property type="entry name" value="HAD-SF-IA-v1"/>
    <property type="match status" value="1"/>
</dbReference>
<dbReference type="RefSeq" id="WP_138987686.1">
    <property type="nucleotide sequence ID" value="NZ_CP043869.1"/>
</dbReference>
<dbReference type="Gene3D" id="3.40.50.1000">
    <property type="entry name" value="HAD superfamily/HAD-like"/>
    <property type="match status" value="1"/>
</dbReference>
<dbReference type="NCBIfam" id="TIGR01509">
    <property type="entry name" value="HAD-SF-IA-v3"/>
    <property type="match status" value="1"/>
</dbReference>
<dbReference type="AlphaFoldDB" id="A0A5P1RCN0"/>
<sequence>MAKALNEFRHWVFDLDGTLTQPVHDFEHIRNELGIPQSEDILAHLNALPEALRLEKSERLDQLEHFYALQAKPADGIYGLLDYLASQACTLGILTRNTREFALLSLDALGVSQYFCEAEVIGRDEATPKPDPQGIQHLAKKWKVPPASLLMIGDYRYDLLAGRAAHCTTVHVYQSDEHHWPELTDHRFSSLKHLHNTLLETVI</sequence>
<dbReference type="SFLD" id="SFLDG01129">
    <property type="entry name" value="C1.5:_HAD__Beta-PGM__Phosphata"/>
    <property type="match status" value="1"/>
</dbReference>
<dbReference type="PANTHER" id="PTHR43885:SF1">
    <property type="entry name" value="SUPERFAMILY HYDROLASE, PUTATIVE (AFU_ORTHOLOGUE AFUA_4G13290)-RELATED"/>
    <property type="match status" value="1"/>
</dbReference>
<proteinExistence type="predicted"/>
<keyword evidence="2" id="KW-1185">Reference proteome</keyword>
<dbReference type="OrthoDB" id="5623813at2"/>
<dbReference type="EMBL" id="CP043869">
    <property type="protein sequence ID" value="QEQ97005.1"/>
    <property type="molecule type" value="Genomic_DNA"/>
</dbReference>
<dbReference type="Gene3D" id="1.10.260.80">
    <property type="match status" value="1"/>
</dbReference>
<protein>
    <submittedName>
        <fullName evidence="1">HAD family hydrolase</fullName>
    </submittedName>
</protein>
<reference evidence="1 2" key="1">
    <citation type="journal article" date="2019" name="Biochem. Eng. J.">
        <title>Metabolic engineering of the marine bacteria Neptunomonas concharum for the production of acetoin and meso-2,3-butanediol from acetate.</title>
        <authorList>
            <person name="Li W."/>
            <person name="Pu N."/>
            <person name="Liu C.-X."/>
            <person name="Yuan Q.-P."/>
            <person name="Li Z.-J."/>
        </authorList>
    </citation>
    <scope>NUCLEOTIDE SEQUENCE [LARGE SCALE GENOMIC DNA]</scope>
    <source>
        <strain evidence="1 2">JCM17730</strain>
    </source>
</reference>
<dbReference type="SUPFAM" id="SSF56784">
    <property type="entry name" value="HAD-like"/>
    <property type="match status" value="1"/>
</dbReference>
<keyword evidence="1" id="KW-0378">Hydrolase</keyword>
<dbReference type="PANTHER" id="PTHR43885">
    <property type="entry name" value="HALOACID DEHALOGENASE-LIKE HYDROLASE"/>
    <property type="match status" value="1"/>
</dbReference>
<organism evidence="1 2">
    <name type="scientific">Neptunomonas concharum</name>
    <dbReference type="NCBI Taxonomy" id="1031538"/>
    <lineage>
        <taxon>Bacteria</taxon>
        <taxon>Pseudomonadati</taxon>
        <taxon>Pseudomonadota</taxon>
        <taxon>Gammaproteobacteria</taxon>
        <taxon>Oceanospirillales</taxon>
        <taxon>Oceanospirillaceae</taxon>
        <taxon>Neptunomonas</taxon>
    </lineage>
</organism>
<accession>A0A5P1RCN0</accession>
<dbReference type="Proteomes" id="UP000324760">
    <property type="component" value="Chromosome"/>
</dbReference>
<dbReference type="SFLD" id="SFLDS00003">
    <property type="entry name" value="Haloacid_Dehalogenase"/>
    <property type="match status" value="1"/>
</dbReference>
<name>A0A5P1RCN0_9GAMM</name>
<dbReference type="GO" id="GO:0016787">
    <property type="term" value="F:hydrolase activity"/>
    <property type="evidence" value="ECO:0007669"/>
    <property type="project" value="UniProtKB-KW"/>
</dbReference>
<evidence type="ECO:0000313" key="2">
    <source>
        <dbReference type="Proteomes" id="UP000324760"/>
    </source>
</evidence>
<dbReference type="InterPro" id="IPR036412">
    <property type="entry name" value="HAD-like_sf"/>
</dbReference>
<dbReference type="InterPro" id="IPR023214">
    <property type="entry name" value="HAD_sf"/>
</dbReference>